<dbReference type="OrthoDB" id="1680380at2"/>
<gene>
    <name evidence="1" type="ORF">SAMN05421720_12514</name>
</gene>
<dbReference type="RefSeq" id="WP_092788062.1">
    <property type="nucleotide sequence ID" value="NZ_FNAP01000025.1"/>
</dbReference>
<dbReference type="EMBL" id="FNAP01000025">
    <property type="protein sequence ID" value="SDF03733.1"/>
    <property type="molecule type" value="Genomic_DNA"/>
</dbReference>
<evidence type="ECO:0000313" key="2">
    <source>
        <dbReference type="Proteomes" id="UP000199412"/>
    </source>
</evidence>
<sequence length="353" mass="37173">MNPLTVTDAMGAKTLTCAQAQAYHAARHGPGVTLAWRFFEVAWQALGLTDPARASLMVDLSVTPPGITDAVEFLTRAVSRNRLQVRPPQGCSCGSCESIVFGLTVGGARVQAKVRDGVVPAGFPEAQKRDEAGFVAGSDLEALWKRRAALDEVIATAAIDHLFEITVTPGDVGSPAQATGPTPALTDPVPVVVRDLAGEHPMTLVHALAFHDGDHFGGVVLAHKLLQMVGDGAALDRNTVTILTGLTPPGLMDTFELLVRGTSRHRVARLPAPPVAPASPFGVFAFRVLTSDRDVTLRLKDGLLPADFAEMGRLCLAGTATEDQAARFAAYKRDVAVAIVGLAPTDLLEPVTD</sequence>
<keyword evidence="2" id="KW-1185">Reference proteome</keyword>
<name>A0A1G7HTT4_9PROT</name>
<protein>
    <submittedName>
        <fullName evidence="1">Uncharacterized protein</fullName>
    </submittedName>
</protein>
<dbReference type="AlphaFoldDB" id="A0A1G7HTT4"/>
<dbReference type="Proteomes" id="UP000199412">
    <property type="component" value="Unassembled WGS sequence"/>
</dbReference>
<accession>A0A1G7HTT4</accession>
<organism evidence="1 2">
    <name type="scientific">Rhodospira trueperi</name>
    <dbReference type="NCBI Taxonomy" id="69960"/>
    <lineage>
        <taxon>Bacteria</taxon>
        <taxon>Pseudomonadati</taxon>
        <taxon>Pseudomonadota</taxon>
        <taxon>Alphaproteobacteria</taxon>
        <taxon>Rhodospirillales</taxon>
        <taxon>Rhodospirillaceae</taxon>
        <taxon>Rhodospira</taxon>
    </lineage>
</organism>
<evidence type="ECO:0000313" key="1">
    <source>
        <dbReference type="EMBL" id="SDF03733.1"/>
    </source>
</evidence>
<dbReference type="STRING" id="69960.SAMN05421720_12514"/>
<proteinExistence type="predicted"/>
<reference evidence="1 2" key="1">
    <citation type="submission" date="2016-10" db="EMBL/GenBank/DDBJ databases">
        <authorList>
            <person name="de Groot N.N."/>
        </authorList>
    </citation>
    <scope>NUCLEOTIDE SEQUENCE [LARGE SCALE GENOMIC DNA]</scope>
    <source>
        <strain evidence="1 2">ATCC 700224</strain>
    </source>
</reference>